<feature type="region of interest" description="Disordered" evidence="1">
    <location>
        <begin position="1"/>
        <end position="167"/>
    </location>
</feature>
<feature type="compositionally biased region" description="Pro residues" evidence="1">
    <location>
        <begin position="75"/>
        <end position="85"/>
    </location>
</feature>
<name>A0A1V8SAL3_9PEZI</name>
<feature type="compositionally biased region" description="Polar residues" evidence="1">
    <location>
        <begin position="125"/>
        <end position="139"/>
    </location>
</feature>
<evidence type="ECO:0000313" key="4">
    <source>
        <dbReference type="Proteomes" id="UP000192596"/>
    </source>
</evidence>
<feature type="region of interest" description="Disordered" evidence="1">
    <location>
        <begin position="795"/>
        <end position="875"/>
    </location>
</feature>
<sequence length="875" mass="95750">MAGGTASPQHSSPHSARASAEHTRSPAQARLTKAAPAQAHGRQPSLPYLDPFEQSQPTLQDLKREHALRDQFGMPSPPLPAPPAFAPSHSRPSSRDRSRPGTPSSLAGSAAGTGSGGSRPSTPTIQLNGQHPMTSTPPSKSAEKEKKNGWFRKGSKGDVQPMGPTAWIAGTPQKITFDAEILLQAQPVPELWNEIDGDCFIYLFPRESGRGPSFKVDSAIFASSPVLSKMAFGDSPGPSAQDWPLDAKMQHLSVTEQVGTMSSASSQDSRGRYSTFSTSSADPVHLFMPLRLGASPLDDLQTLIDFRNFFAFLCGQSIVATEKRHTFFQIFMTLASILKGHDFSNFDGSTYGEVANGSFDAYVQELGLADVRSSRERTIEGIVLGERMKNVLLYNEAFTHAVGKLEDLTGSKNAKFALISTISQQRLGRAAMDLEKRTASIRLILNDFEFPAIFSGIMISKVAEERKEGVRFDAWKDGFFGMRKWCLATLKQRYGDWPPKAKSKKNDLETSGLQRVVLQDLYRDLSEIYDLLVDRAHLTTRSVDGVDHEGSREEPTIRALQAVLSEYDRSSPPVKPPMPFDLPMLPTLHSTRPDFGTGDKKKDDKAISKKLKDDEIAAISRACLNSDTPLSPFVSRFRDMEKRAMHSCNIAEMVDLRVGQWIFLYAVLQALPMLACDAPGLRYTQGVEYFLCEPPRSGVPWADPERAATAGGKRAWYAVGEAGDVVSLPSDVVEHGVEGIYRRSHCWVMAERWTASDAHMATKLHQQEATNAHDLSIGPRGRGLGDVPPVPPVHGMLQTNGGRESSSSRAHHRNSSLMMGLEPLPLPPSFAPENGHGSRSSSVERPKSSHNVDANKTFEAILGEVNGKGKKGRNK</sequence>
<feature type="domain" description="DUF8004" evidence="2">
    <location>
        <begin position="358"/>
        <end position="450"/>
    </location>
</feature>
<feature type="compositionally biased region" description="Low complexity" evidence="1">
    <location>
        <begin position="100"/>
        <end position="110"/>
    </location>
</feature>
<reference evidence="4" key="1">
    <citation type="submission" date="2017-03" db="EMBL/GenBank/DDBJ databases">
        <title>Genomes of endolithic fungi from Antarctica.</title>
        <authorList>
            <person name="Coleine C."/>
            <person name="Masonjones S."/>
            <person name="Stajich J.E."/>
        </authorList>
    </citation>
    <scope>NUCLEOTIDE SEQUENCE [LARGE SCALE GENOMIC DNA]</scope>
    <source>
        <strain evidence="4">CCFEE 5527</strain>
    </source>
</reference>
<dbReference type="Pfam" id="PF26013">
    <property type="entry name" value="DUF8004"/>
    <property type="match status" value="1"/>
</dbReference>
<organism evidence="3 4">
    <name type="scientific">Cryoendolithus antarcticus</name>
    <dbReference type="NCBI Taxonomy" id="1507870"/>
    <lineage>
        <taxon>Eukaryota</taxon>
        <taxon>Fungi</taxon>
        <taxon>Dikarya</taxon>
        <taxon>Ascomycota</taxon>
        <taxon>Pezizomycotina</taxon>
        <taxon>Dothideomycetes</taxon>
        <taxon>Dothideomycetidae</taxon>
        <taxon>Cladosporiales</taxon>
        <taxon>Cladosporiaceae</taxon>
        <taxon>Cryoendolithus</taxon>
    </lineage>
</organism>
<protein>
    <recommendedName>
        <fullName evidence="2">DUF8004 domain-containing protein</fullName>
    </recommendedName>
</protein>
<dbReference type="PANTHER" id="PTHR39601:SF2">
    <property type="entry name" value="CHORIOGENIN HMINOR"/>
    <property type="match status" value="1"/>
</dbReference>
<keyword evidence="4" id="KW-1185">Reference proteome</keyword>
<proteinExistence type="predicted"/>
<dbReference type="STRING" id="1507870.A0A1V8SAL3"/>
<evidence type="ECO:0000256" key="1">
    <source>
        <dbReference type="SAM" id="MobiDB-lite"/>
    </source>
</evidence>
<evidence type="ECO:0000259" key="2">
    <source>
        <dbReference type="Pfam" id="PF26013"/>
    </source>
</evidence>
<feature type="compositionally biased region" description="Polar residues" evidence="1">
    <location>
        <begin position="1"/>
        <end position="14"/>
    </location>
</feature>
<dbReference type="EMBL" id="NAJO01000070">
    <property type="protein sequence ID" value="OQN96176.1"/>
    <property type="molecule type" value="Genomic_DNA"/>
</dbReference>
<dbReference type="Proteomes" id="UP000192596">
    <property type="component" value="Unassembled WGS sequence"/>
</dbReference>
<dbReference type="AlphaFoldDB" id="A0A1V8SAL3"/>
<accession>A0A1V8SAL3</accession>
<dbReference type="OrthoDB" id="5300331at2759"/>
<comment type="caution">
    <text evidence="3">The sequence shown here is derived from an EMBL/GenBank/DDBJ whole genome shotgun (WGS) entry which is preliminary data.</text>
</comment>
<dbReference type="InParanoid" id="A0A1V8SAL3"/>
<dbReference type="PANTHER" id="PTHR39601">
    <property type="entry name" value="CHORIOGENIN HMINOR"/>
    <property type="match status" value="1"/>
</dbReference>
<evidence type="ECO:0000313" key="3">
    <source>
        <dbReference type="EMBL" id="OQN96176.1"/>
    </source>
</evidence>
<gene>
    <name evidence="3" type="ORF">B0A48_17682</name>
</gene>
<dbReference type="InterPro" id="IPR058317">
    <property type="entry name" value="DUF8004"/>
</dbReference>